<name>A0AAN4W5X8_9BACT</name>
<dbReference type="InterPro" id="IPR011871">
    <property type="entry name" value="Fib_succ_major"/>
</dbReference>
<protein>
    <recommendedName>
        <fullName evidence="1">Fibrobacter succinogenes major paralogous domain-containing protein</fullName>
    </recommendedName>
</protein>
<dbReference type="Proteomes" id="UP001310022">
    <property type="component" value="Unassembled WGS sequence"/>
</dbReference>
<evidence type="ECO:0000313" key="3">
    <source>
        <dbReference type="Proteomes" id="UP001310022"/>
    </source>
</evidence>
<evidence type="ECO:0000313" key="2">
    <source>
        <dbReference type="EMBL" id="GJM64715.1"/>
    </source>
</evidence>
<accession>A0AAN4W5X8</accession>
<proteinExistence type="predicted"/>
<dbReference type="AlphaFoldDB" id="A0AAN4W5X8"/>
<comment type="caution">
    <text evidence="2">The sequence shown here is derived from an EMBL/GenBank/DDBJ whole genome shotgun (WGS) entry which is preliminary data.</text>
</comment>
<dbReference type="EMBL" id="BQKE01000006">
    <property type="protein sequence ID" value="GJM64715.1"/>
    <property type="molecule type" value="Genomic_DNA"/>
</dbReference>
<reference evidence="2 3" key="1">
    <citation type="submission" date="2021-12" db="EMBL/GenBank/DDBJ databases">
        <title>Genome sequencing of bacteria with rrn-lacking chromosome and rrn-plasmid.</title>
        <authorList>
            <person name="Anda M."/>
            <person name="Iwasaki W."/>
        </authorList>
    </citation>
    <scope>NUCLEOTIDE SEQUENCE [LARGE SCALE GENOMIC DNA]</scope>
    <source>
        <strain evidence="2 3">NBRC 15940</strain>
    </source>
</reference>
<keyword evidence="3" id="KW-1185">Reference proteome</keyword>
<organism evidence="2 3">
    <name type="scientific">Persicobacter diffluens</name>
    <dbReference type="NCBI Taxonomy" id="981"/>
    <lineage>
        <taxon>Bacteria</taxon>
        <taxon>Pseudomonadati</taxon>
        <taxon>Bacteroidota</taxon>
        <taxon>Cytophagia</taxon>
        <taxon>Cytophagales</taxon>
        <taxon>Persicobacteraceae</taxon>
        <taxon>Persicobacter</taxon>
    </lineage>
</organism>
<sequence length="371" mass="41052">MEFMNFPFKKGLLALATAALFLTSCGDDKNDPDPGNGTDPEVPEEKFTPGLAITIATDYERIYAEGDESIADLFTESDVVKFEVNWVKEEGKTYVNMDDPQLFVDMEGTATEITLVASGDAYVSEELSELFKDQMLEVYELTAKAESTDAEAAEPNASSEATVEIGKFGTMTLGVFGDFEDNNVYKTVKIGDQIWMAENLRTEKKNNGDRPYMGDEGEVENFSEIYGHSYVYDTEMISLQTALEQSGWHVPSVEEARTLFTTLGGIKDSDEWYGSYSNIINDVVSSDVQFWNFSGDFLGTNSSGLNFLGTGIPIDESGPEIDIFNLKEVTKIWLTPEVNNSQSVMRIISVKPDNLSVYGSQPGDAFVRLVK</sequence>
<evidence type="ECO:0000259" key="1">
    <source>
        <dbReference type="Pfam" id="PF09603"/>
    </source>
</evidence>
<gene>
    <name evidence="2" type="ORF">PEDI_52670</name>
</gene>
<feature type="domain" description="Fibrobacter succinogenes major paralogous" evidence="1">
    <location>
        <begin position="188"/>
        <end position="349"/>
    </location>
</feature>
<dbReference type="Pfam" id="PF09603">
    <property type="entry name" value="Fib_succ_major"/>
    <property type="match status" value="1"/>
</dbReference>
<dbReference type="NCBIfam" id="TIGR02145">
    <property type="entry name" value="Fib_succ_major"/>
    <property type="match status" value="1"/>
</dbReference>